<evidence type="ECO:0000313" key="2">
    <source>
        <dbReference type="Proteomes" id="UP001163255"/>
    </source>
</evidence>
<keyword evidence="2" id="KW-1185">Reference proteome</keyword>
<dbReference type="EMBL" id="CP103300">
    <property type="protein sequence ID" value="UYM18512.1"/>
    <property type="molecule type" value="Genomic_DNA"/>
</dbReference>
<dbReference type="SUPFAM" id="SSF53474">
    <property type="entry name" value="alpha/beta-Hydrolases"/>
    <property type="match status" value="1"/>
</dbReference>
<dbReference type="InterPro" id="IPR029058">
    <property type="entry name" value="AB_hydrolase_fold"/>
</dbReference>
<gene>
    <name evidence="1" type="ORF">NX720_11615</name>
</gene>
<organism evidence="1 2">
    <name type="scientific">Endozoicomonas euniceicola</name>
    <dbReference type="NCBI Taxonomy" id="1234143"/>
    <lineage>
        <taxon>Bacteria</taxon>
        <taxon>Pseudomonadati</taxon>
        <taxon>Pseudomonadota</taxon>
        <taxon>Gammaproteobacteria</taxon>
        <taxon>Oceanospirillales</taxon>
        <taxon>Endozoicomonadaceae</taxon>
        <taxon>Endozoicomonas</taxon>
    </lineage>
</organism>
<dbReference type="RefSeq" id="WP_262601273.1">
    <property type="nucleotide sequence ID" value="NZ_CP103300.1"/>
</dbReference>
<evidence type="ECO:0000313" key="1">
    <source>
        <dbReference type="EMBL" id="UYM18512.1"/>
    </source>
</evidence>
<dbReference type="Proteomes" id="UP001163255">
    <property type="component" value="Chromosome"/>
</dbReference>
<accession>A0ABY6H136</accession>
<reference evidence="1" key="1">
    <citation type="submission" date="2022-10" db="EMBL/GenBank/DDBJ databases">
        <title>Completed Genome Sequence of two octocoral isolated bacterium, Endozoicomonas euniceicola EF212T and Endozoicomonas gorgoniicola PS125T.</title>
        <authorList>
            <person name="Chiou Y.-J."/>
            <person name="Chen Y.-H."/>
        </authorList>
    </citation>
    <scope>NUCLEOTIDE SEQUENCE</scope>
    <source>
        <strain evidence="1">EF212</strain>
    </source>
</reference>
<name>A0ABY6H136_9GAMM</name>
<evidence type="ECO:0008006" key="3">
    <source>
        <dbReference type="Google" id="ProtNLM"/>
    </source>
</evidence>
<sequence>MRNKLFDSLDLLQKEKIFTGWEKIDDVYCKFSLHNVNIPLIVTFSSAKIPIPINKLDDPTCSPWGFDFVSKSGFNVISFSCIEKDNWYRSDVFLKFIKQLGDKLRKFNSRLGYGESMGGYGVSAYANLLNLQRVLILNPISTLKSDLIPWESRFHSEKKLNWDSGCFDGARMLSSGYIVYDPLHNLDKAHALRYSNDLIPLRLPAVGHGIPYHLKRLGILKKLFFDFVYDCVDLSWFYRKIRGRKIYHHYYKTLSTHRRITPLRKEVLDRHYRCFKEWSDHTDIPVNDLRDAAISIEKINIKLALELMEKALRARPEGDFIRAKVLEYRKMLPGYNT</sequence>
<proteinExistence type="predicted"/>
<protein>
    <recommendedName>
        <fullName evidence="3">Cytosolic protein</fullName>
    </recommendedName>
</protein>